<reference evidence="1 2" key="1">
    <citation type="submission" date="2015-09" db="EMBL/GenBank/DDBJ databases">
        <title>Host preference determinants of Valsa canker pathogens revealed by comparative genomics.</title>
        <authorList>
            <person name="Yin Z."/>
            <person name="Huang L."/>
        </authorList>
    </citation>
    <scope>NUCLEOTIDE SEQUENCE [LARGE SCALE GENOMIC DNA]</scope>
    <source>
        <strain evidence="1 2">03-1</strain>
    </source>
</reference>
<evidence type="ECO:0000313" key="1">
    <source>
        <dbReference type="EMBL" id="ROW08778.1"/>
    </source>
</evidence>
<dbReference type="OrthoDB" id="5425805at2759"/>
<name>A0A423WZ35_9PEZI</name>
<sequence length="104" mass="10961">MGTASLSHLLKGSFPKAMSDAGVDFYALTAAYHLGKCVPVRKSLESTVHAHLASRGSIRSVHNDTLSIGWDHSEVAIEMSRTPAGTSALQILPQISGNPMATTT</sequence>
<dbReference type="EMBL" id="LKEA01000005">
    <property type="protein sequence ID" value="ROW08778.1"/>
    <property type="molecule type" value="Genomic_DNA"/>
</dbReference>
<accession>A0A423WZ35</accession>
<proteinExistence type="predicted"/>
<gene>
    <name evidence="1" type="ORF">VMCG_02726</name>
</gene>
<organism evidence="1 2">
    <name type="scientific">Cytospora schulzeri</name>
    <dbReference type="NCBI Taxonomy" id="448051"/>
    <lineage>
        <taxon>Eukaryota</taxon>
        <taxon>Fungi</taxon>
        <taxon>Dikarya</taxon>
        <taxon>Ascomycota</taxon>
        <taxon>Pezizomycotina</taxon>
        <taxon>Sordariomycetes</taxon>
        <taxon>Sordariomycetidae</taxon>
        <taxon>Diaporthales</taxon>
        <taxon>Cytosporaceae</taxon>
        <taxon>Cytospora</taxon>
    </lineage>
</organism>
<keyword evidence="2" id="KW-1185">Reference proteome</keyword>
<dbReference type="AlphaFoldDB" id="A0A423WZ35"/>
<comment type="caution">
    <text evidence="1">The sequence shown here is derived from an EMBL/GenBank/DDBJ whole genome shotgun (WGS) entry which is preliminary data.</text>
</comment>
<dbReference type="Proteomes" id="UP000283895">
    <property type="component" value="Unassembled WGS sequence"/>
</dbReference>
<protein>
    <submittedName>
        <fullName evidence="1">Uncharacterized protein</fullName>
    </submittedName>
</protein>
<evidence type="ECO:0000313" key="2">
    <source>
        <dbReference type="Proteomes" id="UP000283895"/>
    </source>
</evidence>